<name>A0A8J3G9S4_9BACT</name>
<evidence type="ECO:0000313" key="7">
    <source>
        <dbReference type="Proteomes" id="UP000598271"/>
    </source>
</evidence>
<proteinExistence type="inferred from homology"/>
<sequence>MVGCEYYPTFNPDPFAMLPMYSLELPLIRIIALLCLLPVAAFAQDPRVLFKSGEGGYQIYRIPAIVTTKQGNLLAFAEARKNGGSDAGNIDLVMKRSDDGGKTWSEMQLIWDDADNTCGNPAPVVDRNTGKIVLLATWNLGTDHEKQIIEGTSEDTRRVFVLSSTDEGRSWSKAREITADVKKADWTWYATGPGNGIQMKSKKYAGRLVIPCDHIEATSKKYYSHSIHSDDGGLTWQLGGTTPTDMVNECTVAELPKGKLLLNMRNYNATRVRQTSTSSDGGETWSELVADSTLIEPVCQGSLVSFTHGRRSVLAFSNPASQKSRTNMTVRLSYDQGKTWKVKKVLHKGPAAYSNLVVLPNGTLACLYEAGVKNPYESIVFQEVPFDEFE</sequence>
<dbReference type="InterPro" id="IPR011040">
    <property type="entry name" value="Sialidase"/>
</dbReference>
<dbReference type="GO" id="GO:0005737">
    <property type="term" value="C:cytoplasm"/>
    <property type="evidence" value="ECO:0007669"/>
    <property type="project" value="TreeGrafter"/>
</dbReference>
<organism evidence="6 7">
    <name type="scientific">Persicitalea jodogahamensis</name>
    <dbReference type="NCBI Taxonomy" id="402147"/>
    <lineage>
        <taxon>Bacteria</taxon>
        <taxon>Pseudomonadati</taxon>
        <taxon>Bacteroidota</taxon>
        <taxon>Cytophagia</taxon>
        <taxon>Cytophagales</taxon>
        <taxon>Spirosomataceae</taxon>
        <taxon>Persicitalea</taxon>
    </lineage>
</organism>
<dbReference type="GO" id="GO:0016020">
    <property type="term" value="C:membrane"/>
    <property type="evidence" value="ECO:0007669"/>
    <property type="project" value="TreeGrafter"/>
</dbReference>
<dbReference type="GO" id="GO:0004308">
    <property type="term" value="F:exo-alpha-sialidase activity"/>
    <property type="evidence" value="ECO:0007669"/>
    <property type="project" value="UniProtKB-EC"/>
</dbReference>
<dbReference type="EC" id="3.2.1.18" evidence="3"/>
<comment type="catalytic activity">
    <reaction evidence="1">
        <text>Hydrolysis of alpha-(2-&gt;3)-, alpha-(2-&gt;6)-, alpha-(2-&gt;8)- glycosidic linkages of terminal sialic acid residues in oligosaccharides, glycoproteins, glycolipids, colominic acid and synthetic substrates.</text>
        <dbReference type="EC" id="3.2.1.18"/>
    </reaction>
</comment>
<dbReference type="CDD" id="cd15482">
    <property type="entry name" value="Sialidase_non-viral"/>
    <property type="match status" value="1"/>
</dbReference>
<keyword evidence="7" id="KW-1185">Reference proteome</keyword>
<accession>A0A8J3G9S4</accession>
<keyword evidence="4" id="KW-1133">Transmembrane helix</keyword>
<evidence type="ECO:0000256" key="2">
    <source>
        <dbReference type="ARBA" id="ARBA00009348"/>
    </source>
</evidence>
<dbReference type="GO" id="GO:0009313">
    <property type="term" value="P:oligosaccharide catabolic process"/>
    <property type="evidence" value="ECO:0007669"/>
    <property type="project" value="TreeGrafter"/>
</dbReference>
<dbReference type="Pfam" id="PF13088">
    <property type="entry name" value="BNR_2"/>
    <property type="match status" value="1"/>
</dbReference>
<evidence type="ECO:0000256" key="3">
    <source>
        <dbReference type="ARBA" id="ARBA00012733"/>
    </source>
</evidence>
<protein>
    <recommendedName>
        <fullName evidence="3">exo-alpha-sialidase</fullName>
        <ecNumber evidence="3">3.2.1.18</ecNumber>
    </recommendedName>
</protein>
<feature type="transmembrane region" description="Helical" evidence="4">
    <location>
        <begin position="20"/>
        <end position="43"/>
    </location>
</feature>
<dbReference type="EMBL" id="BMXF01000001">
    <property type="protein sequence ID" value="GHB65624.1"/>
    <property type="molecule type" value="Genomic_DNA"/>
</dbReference>
<reference evidence="6 7" key="1">
    <citation type="journal article" date="2014" name="Int. J. Syst. Evol. Microbiol.">
        <title>Complete genome sequence of Corynebacterium casei LMG S-19264T (=DSM 44701T), isolated from a smear-ripened cheese.</title>
        <authorList>
            <consortium name="US DOE Joint Genome Institute (JGI-PGF)"/>
            <person name="Walter F."/>
            <person name="Albersmeier A."/>
            <person name="Kalinowski J."/>
            <person name="Ruckert C."/>
        </authorList>
    </citation>
    <scope>NUCLEOTIDE SEQUENCE [LARGE SCALE GENOMIC DNA]</scope>
    <source>
        <strain evidence="6 7">KCTC 12866</strain>
    </source>
</reference>
<dbReference type="Proteomes" id="UP000598271">
    <property type="component" value="Unassembled WGS sequence"/>
</dbReference>
<evidence type="ECO:0000256" key="1">
    <source>
        <dbReference type="ARBA" id="ARBA00000427"/>
    </source>
</evidence>
<evidence type="ECO:0000259" key="5">
    <source>
        <dbReference type="Pfam" id="PF13088"/>
    </source>
</evidence>
<dbReference type="AlphaFoldDB" id="A0A8J3G9S4"/>
<gene>
    <name evidence="6" type="ORF">GCM10007390_19680</name>
</gene>
<comment type="similarity">
    <text evidence="2">Belongs to the glycosyl hydrolase 33 family.</text>
</comment>
<dbReference type="Gene3D" id="2.120.10.10">
    <property type="match status" value="1"/>
</dbReference>
<keyword evidence="4" id="KW-0812">Transmembrane</keyword>
<dbReference type="PANTHER" id="PTHR10628:SF30">
    <property type="entry name" value="EXO-ALPHA-SIALIDASE"/>
    <property type="match status" value="1"/>
</dbReference>
<dbReference type="GO" id="GO:0006689">
    <property type="term" value="P:ganglioside catabolic process"/>
    <property type="evidence" value="ECO:0007669"/>
    <property type="project" value="TreeGrafter"/>
</dbReference>
<feature type="domain" description="Sialidase" evidence="5">
    <location>
        <begin position="71"/>
        <end position="365"/>
    </location>
</feature>
<dbReference type="PANTHER" id="PTHR10628">
    <property type="entry name" value="SIALIDASE"/>
    <property type="match status" value="1"/>
</dbReference>
<evidence type="ECO:0000256" key="4">
    <source>
        <dbReference type="SAM" id="Phobius"/>
    </source>
</evidence>
<dbReference type="InterPro" id="IPR036278">
    <property type="entry name" value="Sialidase_sf"/>
</dbReference>
<keyword evidence="4" id="KW-0472">Membrane</keyword>
<comment type="caution">
    <text evidence="6">The sequence shown here is derived from an EMBL/GenBank/DDBJ whole genome shotgun (WGS) entry which is preliminary data.</text>
</comment>
<dbReference type="SUPFAM" id="SSF50939">
    <property type="entry name" value="Sialidases"/>
    <property type="match status" value="1"/>
</dbReference>
<evidence type="ECO:0000313" key="6">
    <source>
        <dbReference type="EMBL" id="GHB65624.1"/>
    </source>
</evidence>
<dbReference type="InterPro" id="IPR026856">
    <property type="entry name" value="Sialidase_fam"/>
</dbReference>